<feature type="region of interest" description="Disordered" evidence="1">
    <location>
        <begin position="38"/>
        <end position="64"/>
    </location>
</feature>
<reference evidence="3 4" key="1">
    <citation type="submission" date="2020-04" db="EMBL/GenBank/DDBJ databases">
        <authorList>
            <person name="Laetsch R D."/>
            <person name="Stevens L."/>
            <person name="Kumar S."/>
            <person name="Blaxter L. M."/>
        </authorList>
    </citation>
    <scope>NUCLEOTIDE SEQUENCE [LARGE SCALE GENOMIC DNA]</scope>
</reference>
<dbReference type="OrthoDB" id="5800584at2759"/>
<name>A0A8S1EFL1_9PELO</name>
<sequence>MFFIILILPILEILAQDAPLIGIKEEPAEFVGVGLRSDAQSPQIEKRRVSKTSEESRPADARSDYCEEHSDQYRNYCANFWADRPQRVQDVLFTFCPAYENKCLRRL</sequence>
<comment type="caution">
    <text evidence="3">The sequence shown here is derived from an EMBL/GenBank/DDBJ whole genome shotgun (WGS) entry which is preliminary data.</text>
</comment>
<organism evidence="3 4">
    <name type="scientific">Caenorhabditis bovis</name>
    <dbReference type="NCBI Taxonomy" id="2654633"/>
    <lineage>
        <taxon>Eukaryota</taxon>
        <taxon>Metazoa</taxon>
        <taxon>Ecdysozoa</taxon>
        <taxon>Nematoda</taxon>
        <taxon>Chromadorea</taxon>
        <taxon>Rhabditida</taxon>
        <taxon>Rhabditina</taxon>
        <taxon>Rhabditomorpha</taxon>
        <taxon>Rhabditoidea</taxon>
        <taxon>Rhabditidae</taxon>
        <taxon>Peloderinae</taxon>
        <taxon>Caenorhabditis</taxon>
    </lineage>
</organism>
<keyword evidence="2" id="KW-0732">Signal</keyword>
<evidence type="ECO:0000313" key="3">
    <source>
        <dbReference type="EMBL" id="CAB3402472.1"/>
    </source>
</evidence>
<feature type="compositionally biased region" description="Basic and acidic residues" evidence="1">
    <location>
        <begin position="44"/>
        <end position="64"/>
    </location>
</feature>
<feature type="signal peptide" evidence="2">
    <location>
        <begin position="1"/>
        <end position="15"/>
    </location>
</feature>
<feature type="chain" id="PRO_5035929506" evidence="2">
    <location>
        <begin position="16"/>
        <end position="107"/>
    </location>
</feature>
<evidence type="ECO:0000256" key="2">
    <source>
        <dbReference type="SAM" id="SignalP"/>
    </source>
</evidence>
<gene>
    <name evidence="3" type="ORF">CBOVIS_LOCUS5087</name>
</gene>
<dbReference type="EMBL" id="CADEPM010000003">
    <property type="protein sequence ID" value="CAB3402472.1"/>
    <property type="molecule type" value="Genomic_DNA"/>
</dbReference>
<keyword evidence="4" id="KW-1185">Reference proteome</keyword>
<dbReference type="Proteomes" id="UP000494206">
    <property type="component" value="Unassembled WGS sequence"/>
</dbReference>
<accession>A0A8S1EFL1</accession>
<evidence type="ECO:0000313" key="4">
    <source>
        <dbReference type="Proteomes" id="UP000494206"/>
    </source>
</evidence>
<protein>
    <submittedName>
        <fullName evidence="3">Uncharacterized protein</fullName>
    </submittedName>
</protein>
<proteinExistence type="predicted"/>
<evidence type="ECO:0000256" key="1">
    <source>
        <dbReference type="SAM" id="MobiDB-lite"/>
    </source>
</evidence>
<dbReference type="AlphaFoldDB" id="A0A8S1EFL1"/>